<name>A0A1V4H2W4_MORLA</name>
<keyword evidence="1" id="KW-1133">Transmembrane helix</keyword>
<keyword evidence="1" id="KW-0472">Membrane</keyword>
<evidence type="ECO:0000313" key="3">
    <source>
        <dbReference type="Proteomes" id="UP000191025"/>
    </source>
</evidence>
<keyword evidence="1" id="KW-0812">Transmembrane</keyword>
<feature type="transmembrane region" description="Helical" evidence="1">
    <location>
        <begin position="76"/>
        <end position="94"/>
    </location>
</feature>
<evidence type="ECO:0000313" key="2">
    <source>
        <dbReference type="EMBL" id="OPH38716.1"/>
    </source>
</evidence>
<sequence length="102" mass="12136">MFNQTVRSPDLYLAISRCGHDGCLAKNLWILLKKHFQVKVFYNIVFLMVFMSVVVISYGLSVIIENELVFNIFLKSYPQICHWLIFYFNIKIIIIKDWYFCG</sequence>
<dbReference type="Proteomes" id="UP000191025">
    <property type="component" value="Unassembled WGS sequence"/>
</dbReference>
<proteinExistence type="predicted"/>
<comment type="caution">
    <text evidence="2">The sequence shown here is derived from an EMBL/GenBank/DDBJ whole genome shotgun (WGS) entry which is preliminary data.</text>
</comment>
<gene>
    <name evidence="2" type="ORF">B5J94_02715</name>
</gene>
<protein>
    <submittedName>
        <fullName evidence="2">Uncharacterized protein</fullName>
    </submittedName>
</protein>
<dbReference type="EMBL" id="MXAN01000012">
    <property type="protein sequence ID" value="OPH38716.1"/>
    <property type="molecule type" value="Genomic_DNA"/>
</dbReference>
<accession>A0A1V4H2W4</accession>
<dbReference type="AlphaFoldDB" id="A0A1V4H2W4"/>
<feature type="transmembrane region" description="Helical" evidence="1">
    <location>
        <begin position="40"/>
        <end position="64"/>
    </location>
</feature>
<evidence type="ECO:0000256" key="1">
    <source>
        <dbReference type="SAM" id="Phobius"/>
    </source>
</evidence>
<reference evidence="3" key="1">
    <citation type="submission" date="2017-03" db="EMBL/GenBank/DDBJ databases">
        <title>Draft genome sequence of Moraxella equi CCUG 4950T type strain.</title>
        <authorList>
            <person name="Salva-Serra F."/>
            <person name="Engstrom-Jakobsson H."/>
            <person name="Thorell K."/>
            <person name="Jaen-Luchoro D."/>
            <person name="Gonzales-Siles L."/>
            <person name="Karlsson R."/>
            <person name="Yazdan S."/>
            <person name="Boulund F."/>
            <person name="Johnning A."/>
            <person name="Engstrand L."/>
            <person name="Kristiansson E."/>
            <person name="Moore E."/>
        </authorList>
    </citation>
    <scope>NUCLEOTIDE SEQUENCE [LARGE SCALE GENOMIC DNA]</scope>
    <source>
        <strain evidence="3">CCUG 4441</strain>
    </source>
</reference>
<organism evidence="2 3">
    <name type="scientific">Moraxella lacunata</name>
    <dbReference type="NCBI Taxonomy" id="477"/>
    <lineage>
        <taxon>Bacteria</taxon>
        <taxon>Pseudomonadati</taxon>
        <taxon>Pseudomonadota</taxon>
        <taxon>Gammaproteobacteria</taxon>
        <taxon>Moraxellales</taxon>
        <taxon>Moraxellaceae</taxon>
        <taxon>Moraxella</taxon>
    </lineage>
</organism>